<comment type="caution">
    <text evidence="2">The sequence shown here is derived from an EMBL/GenBank/DDBJ whole genome shotgun (WGS) entry which is preliminary data.</text>
</comment>
<name>A0ABS6MK86_9GAMM</name>
<feature type="domain" description="GST N-terminal" evidence="1">
    <location>
        <begin position="51"/>
        <end position="136"/>
    </location>
</feature>
<protein>
    <submittedName>
        <fullName evidence="2">Glutathione S-transferase N-terminal domain-containing protein</fullName>
    </submittedName>
</protein>
<accession>A0ABS6MK86</accession>
<dbReference type="PROSITE" id="PS51354">
    <property type="entry name" value="GLUTAREDOXIN_2"/>
    <property type="match status" value="1"/>
</dbReference>
<proteinExistence type="predicted"/>
<dbReference type="PROSITE" id="PS00195">
    <property type="entry name" value="GLUTAREDOXIN_1"/>
    <property type="match status" value="1"/>
</dbReference>
<gene>
    <name evidence="2" type="ORF">KQY15_06340</name>
</gene>
<dbReference type="InterPro" id="IPR011767">
    <property type="entry name" value="GLR_AS"/>
</dbReference>
<evidence type="ECO:0000259" key="1">
    <source>
        <dbReference type="Pfam" id="PF13417"/>
    </source>
</evidence>
<organism evidence="2 3">
    <name type="scientific">Arsukibacterium indicum</name>
    <dbReference type="NCBI Taxonomy" id="2848612"/>
    <lineage>
        <taxon>Bacteria</taxon>
        <taxon>Pseudomonadati</taxon>
        <taxon>Pseudomonadota</taxon>
        <taxon>Gammaproteobacteria</taxon>
        <taxon>Chromatiales</taxon>
        <taxon>Chromatiaceae</taxon>
        <taxon>Arsukibacterium</taxon>
    </lineage>
</organism>
<evidence type="ECO:0000313" key="2">
    <source>
        <dbReference type="EMBL" id="MBV2128711.1"/>
    </source>
</evidence>
<reference evidence="2 3" key="1">
    <citation type="submission" date="2021-06" db="EMBL/GenBank/DDBJ databases">
        <title>Rheinheimera indica sp. nov., isolated from deep-sea sediment.</title>
        <authorList>
            <person name="Wang Z."/>
            <person name="Zhang X.-Y."/>
        </authorList>
    </citation>
    <scope>NUCLEOTIDE SEQUENCE [LARGE SCALE GENOMIC DNA]</scope>
    <source>
        <strain evidence="2 3">SM2107</strain>
    </source>
</reference>
<evidence type="ECO:0000313" key="3">
    <source>
        <dbReference type="Proteomes" id="UP000704611"/>
    </source>
</evidence>
<keyword evidence="3" id="KW-1185">Reference proteome</keyword>
<dbReference type="RefSeq" id="WP_217668332.1">
    <property type="nucleotide sequence ID" value="NZ_JAHRID010000002.1"/>
</dbReference>
<dbReference type="Proteomes" id="UP000704611">
    <property type="component" value="Unassembled WGS sequence"/>
</dbReference>
<dbReference type="InterPro" id="IPR004045">
    <property type="entry name" value="Glutathione_S-Trfase_N"/>
</dbReference>
<dbReference type="EMBL" id="JAHRID010000002">
    <property type="protein sequence ID" value="MBV2128711.1"/>
    <property type="molecule type" value="Genomic_DNA"/>
</dbReference>
<sequence length="141" mass="16225">MRVLIRLFFRLVRLILTPFMLLAEWLTTPKAPERSAQQQAEVDAACQQLALYQFSACPFCIKVRKEIARLGLNIEKRNAQHNAAHRNELQTKGGRVKVPCLRISAPALQNEPEAEQNEQWLYESDDIIGYLRQQFTPDTTS</sequence>
<dbReference type="Pfam" id="PF13417">
    <property type="entry name" value="GST_N_3"/>
    <property type="match status" value="1"/>
</dbReference>